<dbReference type="SUPFAM" id="SSF55781">
    <property type="entry name" value="GAF domain-like"/>
    <property type="match status" value="1"/>
</dbReference>
<dbReference type="SMART" id="SM00052">
    <property type="entry name" value="EAL"/>
    <property type="match status" value="1"/>
</dbReference>
<evidence type="ECO:0000259" key="1">
    <source>
        <dbReference type="PROSITE" id="PS50883"/>
    </source>
</evidence>
<dbReference type="Gene3D" id="3.30.450.40">
    <property type="match status" value="1"/>
</dbReference>
<dbReference type="PROSITE" id="PS50887">
    <property type="entry name" value="GGDEF"/>
    <property type="match status" value="1"/>
</dbReference>
<dbReference type="Proteomes" id="UP001065549">
    <property type="component" value="Unassembled WGS sequence"/>
</dbReference>
<proteinExistence type="predicted"/>
<dbReference type="GO" id="GO:0071111">
    <property type="term" value="F:cyclic-guanylate-specific phosphodiesterase activity"/>
    <property type="evidence" value="ECO:0007669"/>
    <property type="project" value="InterPro"/>
</dbReference>
<dbReference type="InterPro" id="IPR029016">
    <property type="entry name" value="GAF-like_dom_sf"/>
</dbReference>
<dbReference type="Gene3D" id="3.30.70.270">
    <property type="match status" value="1"/>
</dbReference>
<dbReference type="InterPro" id="IPR001633">
    <property type="entry name" value="EAL_dom"/>
</dbReference>
<feature type="domain" description="EAL" evidence="1">
    <location>
        <begin position="451"/>
        <end position="705"/>
    </location>
</feature>
<evidence type="ECO:0000313" key="3">
    <source>
        <dbReference type="EMBL" id="MCU7380425.1"/>
    </source>
</evidence>
<evidence type="ECO:0000259" key="2">
    <source>
        <dbReference type="PROSITE" id="PS50887"/>
    </source>
</evidence>
<dbReference type="Pfam" id="PF00563">
    <property type="entry name" value="EAL"/>
    <property type="match status" value="1"/>
</dbReference>
<dbReference type="AlphaFoldDB" id="A0A9J6QY62"/>
<dbReference type="EMBL" id="JAOSHN010000010">
    <property type="protein sequence ID" value="MCU7380425.1"/>
    <property type="molecule type" value="Genomic_DNA"/>
</dbReference>
<dbReference type="CDD" id="cd01949">
    <property type="entry name" value="GGDEF"/>
    <property type="match status" value="1"/>
</dbReference>
<dbReference type="NCBIfam" id="TIGR00254">
    <property type="entry name" value="GGDEF"/>
    <property type="match status" value="1"/>
</dbReference>
<dbReference type="InterPro" id="IPR050706">
    <property type="entry name" value="Cyclic-di-GMP_PDE-like"/>
</dbReference>
<sequence length="705" mass="81194">MQKAFEMLDAISELVYISDIESYDLLYLNKPGREKFGTDSLEGKKCYQLLQNRDRPCDFCTNDCLVYEEAYTWEYYNPSVNGYYILKDSLIDWEGKPARFEVAFEVTELELQKKSLERLVKSASLIIDCAKILHQSQSLETIVNKLLDTLGSFLEAERVYIFEIRGLRMDNTYEWCAPGVQPEKDNLQDMDIDLMKRWRPSFHRQECVVIDNIDEIQDISPKEYQVLTKQNIHSLVAAPLLADGNLRGYIGVDNPPEKNIQHIPLIFSTISYFLTSIIEKQETEKLLRKLSYQDTLTSVHNRNRFIKDIDKLSGQTCTDIGIVYVDLNGLKAINDNQGHSYGDLALTNTVTKLSSIFSKDRIYRVGGDEFVIICRPIKKDDFDSCVWSLKKSFINNQEYDAAIGSTWSSQCDNIQQLISDADEQRYADKKAYYRKNPQTSRYRYINDQFLELNNPQVLTKFLAEGQFPVYLQPKLSFSDRKLAGAEALVRYIDKHQVLVAPSQFIPVLESSHLIYMLDFYVFHSVCNILKRWIDEGQEVIPISVNFSRYTLTQTNFLQNLKNLWKSYDISQNLIQIEITEGSESELSAEIVTILKEVKAEGFSISIDDFGVKYANLSLFTSMDFDVLKIDKSLVEDVAKNTKAQLLIQTIVELCKKLGIQLVAEGVETEEQFQLLDRLSCDLAQGYLFSKPLPLDEFTKRYLAAI</sequence>
<dbReference type="InterPro" id="IPR003018">
    <property type="entry name" value="GAF"/>
</dbReference>
<feature type="domain" description="GGDEF" evidence="2">
    <location>
        <begin position="318"/>
        <end position="443"/>
    </location>
</feature>
<reference evidence="3" key="1">
    <citation type="submission" date="2022-09" db="EMBL/GenBank/DDBJ databases">
        <title>Culturomic study of gut microbiota in children with autism spectrum disorder.</title>
        <authorList>
            <person name="Efimov B.A."/>
            <person name="Chaplin A.V."/>
            <person name="Sokolova S.R."/>
            <person name="Pikina A.P."/>
            <person name="Korzhanova M."/>
            <person name="Belova V."/>
            <person name="Korostin D."/>
        </authorList>
    </citation>
    <scope>NUCLEOTIDE SEQUENCE</scope>
    <source>
        <strain evidence="3">ASD5510</strain>
    </source>
</reference>
<dbReference type="InterPro" id="IPR029787">
    <property type="entry name" value="Nucleotide_cyclase"/>
</dbReference>
<name>A0A9J6QY62_9FIRM</name>
<dbReference type="PROSITE" id="PS50883">
    <property type="entry name" value="EAL"/>
    <property type="match status" value="1"/>
</dbReference>
<dbReference type="PANTHER" id="PTHR33121:SF71">
    <property type="entry name" value="OXYGEN SENSOR PROTEIN DOSP"/>
    <property type="match status" value="1"/>
</dbReference>
<dbReference type="RefSeq" id="WP_253019341.1">
    <property type="nucleotide sequence ID" value="NZ_JAOSHN010000010.1"/>
</dbReference>
<comment type="caution">
    <text evidence="3">The sequence shown here is derived from an EMBL/GenBank/DDBJ whole genome shotgun (WGS) entry which is preliminary data.</text>
</comment>
<dbReference type="Gene3D" id="3.20.20.450">
    <property type="entry name" value="EAL domain"/>
    <property type="match status" value="1"/>
</dbReference>
<dbReference type="Pfam" id="PF01590">
    <property type="entry name" value="GAF"/>
    <property type="match status" value="1"/>
</dbReference>
<dbReference type="InterPro" id="IPR043128">
    <property type="entry name" value="Rev_trsase/Diguanyl_cyclase"/>
</dbReference>
<organism evidence="3 4">
    <name type="scientific">Hominibacterium faecale</name>
    <dbReference type="NCBI Taxonomy" id="2839743"/>
    <lineage>
        <taxon>Bacteria</taxon>
        <taxon>Bacillati</taxon>
        <taxon>Bacillota</taxon>
        <taxon>Clostridia</taxon>
        <taxon>Peptostreptococcales</taxon>
        <taxon>Anaerovoracaceae</taxon>
        <taxon>Hominibacterium</taxon>
    </lineage>
</organism>
<gene>
    <name evidence="3" type="ORF">OBO34_19110</name>
</gene>
<dbReference type="SMART" id="SM00267">
    <property type="entry name" value="GGDEF"/>
    <property type="match status" value="1"/>
</dbReference>
<dbReference type="SUPFAM" id="SSF55073">
    <property type="entry name" value="Nucleotide cyclase"/>
    <property type="match status" value="1"/>
</dbReference>
<dbReference type="PANTHER" id="PTHR33121">
    <property type="entry name" value="CYCLIC DI-GMP PHOSPHODIESTERASE PDEF"/>
    <property type="match status" value="1"/>
</dbReference>
<dbReference type="Pfam" id="PF00990">
    <property type="entry name" value="GGDEF"/>
    <property type="match status" value="1"/>
</dbReference>
<dbReference type="SUPFAM" id="SSF141868">
    <property type="entry name" value="EAL domain-like"/>
    <property type="match status" value="1"/>
</dbReference>
<accession>A0A9J6QY62</accession>
<evidence type="ECO:0000313" key="4">
    <source>
        <dbReference type="Proteomes" id="UP001065549"/>
    </source>
</evidence>
<protein>
    <submittedName>
        <fullName evidence="3">Sensor domain-containing phosphodiesterase</fullName>
    </submittedName>
</protein>
<dbReference type="InterPro" id="IPR000160">
    <property type="entry name" value="GGDEF_dom"/>
</dbReference>
<dbReference type="CDD" id="cd01948">
    <property type="entry name" value="EAL"/>
    <property type="match status" value="1"/>
</dbReference>
<keyword evidence="4" id="KW-1185">Reference proteome</keyword>
<dbReference type="InterPro" id="IPR035919">
    <property type="entry name" value="EAL_sf"/>
</dbReference>